<protein>
    <recommendedName>
        <fullName evidence="4">Polysaccharide biosynthesis protein C-terminal domain-containing protein</fullName>
    </recommendedName>
</protein>
<dbReference type="PANTHER" id="PTHR43298:SF2">
    <property type="entry name" value="FMN_FAD EXPORTER YEEO-RELATED"/>
    <property type="match status" value="1"/>
</dbReference>
<organism evidence="3">
    <name type="scientific">marine sediment metagenome</name>
    <dbReference type="NCBI Taxonomy" id="412755"/>
    <lineage>
        <taxon>unclassified sequences</taxon>
        <taxon>metagenomes</taxon>
        <taxon>ecological metagenomes</taxon>
    </lineage>
</organism>
<dbReference type="AlphaFoldDB" id="X0WAF5"/>
<feature type="transmembrane region" description="Helical" evidence="2">
    <location>
        <begin position="128"/>
        <end position="150"/>
    </location>
</feature>
<feature type="non-terminal residue" evidence="3">
    <location>
        <position position="1"/>
    </location>
</feature>
<feature type="transmembrane region" description="Helical" evidence="2">
    <location>
        <begin position="97"/>
        <end position="116"/>
    </location>
</feature>
<dbReference type="EMBL" id="BARS01035584">
    <property type="protein sequence ID" value="GAG20202.1"/>
    <property type="molecule type" value="Genomic_DNA"/>
</dbReference>
<dbReference type="InterPro" id="IPR002528">
    <property type="entry name" value="MATE_fam"/>
</dbReference>
<sequence>DYVMITWLNDPASQAAMLPAQLIMWCYLVIGMGTISLTSTFASQCLGRKKHTECSAYGWQVLYLSAGFAAVALALWPMVPRLIEWIGHEPAVRRQEWAYASIAVLTVAPTVAARGLDGFFTGIHRPWVATWSMIEANLVNVAVSWVLIFGKLGFEPMGIAGAAWGTMTAVCYRTLRLSLTMVTPAMSRQFNTRRTWRPSWRRMKDILRVGGPTGLQWLSDVTVWAVFITVLVGRLFGTDHQIATNNAWQYLKVSFMPT</sequence>
<evidence type="ECO:0000256" key="1">
    <source>
        <dbReference type="ARBA" id="ARBA00022448"/>
    </source>
</evidence>
<dbReference type="GO" id="GO:0005886">
    <property type="term" value="C:plasma membrane"/>
    <property type="evidence" value="ECO:0007669"/>
    <property type="project" value="TreeGrafter"/>
</dbReference>
<feature type="non-terminal residue" evidence="3">
    <location>
        <position position="258"/>
    </location>
</feature>
<reference evidence="3" key="1">
    <citation type="journal article" date="2014" name="Front. Microbiol.">
        <title>High frequency of phylogenetically diverse reductive dehalogenase-homologous genes in deep subseafloor sedimentary metagenomes.</title>
        <authorList>
            <person name="Kawai M."/>
            <person name="Futagami T."/>
            <person name="Toyoda A."/>
            <person name="Takaki Y."/>
            <person name="Nishi S."/>
            <person name="Hori S."/>
            <person name="Arai W."/>
            <person name="Tsubouchi T."/>
            <person name="Morono Y."/>
            <person name="Uchiyama I."/>
            <person name="Ito T."/>
            <person name="Fujiyama A."/>
            <person name="Inagaki F."/>
            <person name="Takami H."/>
        </authorList>
    </citation>
    <scope>NUCLEOTIDE SEQUENCE</scope>
    <source>
        <strain evidence="3">Expedition CK06-06</strain>
    </source>
</reference>
<keyword evidence="2" id="KW-0472">Membrane</keyword>
<gene>
    <name evidence="3" type="ORF">S01H1_54811</name>
</gene>
<evidence type="ECO:0008006" key="4">
    <source>
        <dbReference type="Google" id="ProtNLM"/>
    </source>
</evidence>
<comment type="caution">
    <text evidence="3">The sequence shown here is derived from an EMBL/GenBank/DDBJ whole genome shotgun (WGS) entry which is preliminary data.</text>
</comment>
<dbReference type="GO" id="GO:0042910">
    <property type="term" value="F:xenobiotic transmembrane transporter activity"/>
    <property type="evidence" value="ECO:0007669"/>
    <property type="project" value="InterPro"/>
</dbReference>
<feature type="transmembrane region" description="Helical" evidence="2">
    <location>
        <begin position="20"/>
        <end position="42"/>
    </location>
</feature>
<dbReference type="PANTHER" id="PTHR43298">
    <property type="entry name" value="MULTIDRUG RESISTANCE PROTEIN NORM-RELATED"/>
    <property type="match status" value="1"/>
</dbReference>
<evidence type="ECO:0000313" key="3">
    <source>
        <dbReference type="EMBL" id="GAG20202.1"/>
    </source>
</evidence>
<keyword evidence="2" id="KW-0812">Transmembrane</keyword>
<accession>X0WAF5</accession>
<evidence type="ECO:0000256" key="2">
    <source>
        <dbReference type="SAM" id="Phobius"/>
    </source>
</evidence>
<name>X0WAF5_9ZZZZ</name>
<dbReference type="Pfam" id="PF01554">
    <property type="entry name" value="MatE"/>
    <property type="match status" value="1"/>
</dbReference>
<keyword evidence="1" id="KW-0813">Transport</keyword>
<dbReference type="InterPro" id="IPR050222">
    <property type="entry name" value="MATE_MdtK"/>
</dbReference>
<dbReference type="GO" id="GO:0015297">
    <property type="term" value="F:antiporter activity"/>
    <property type="evidence" value="ECO:0007669"/>
    <property type="project" value="InterPro"/>
</dbReference>
<feature type="transmembrane region" description="Helical" evidence="2">
    <location>
        <begin position="54"/>
        <end position="77"/>
    </location>
</feature>
<keyword evidence="2" id="KW-1133">Transmembrane helix</keyword>
<proteinExistence type="predicted"/>